<dbReference type="CDD" id="cd15225">
    <property type="entry name" value="7tmA_OR10A-like"/>
    <property type="match status" value="1"/>
</dbReference>
<feature type="transmembrane region" description="Helical" evidence="9">
    <location>
        <begin position="272"/>
        <end position="292"/>
    </location>
</feature>
<dbReference type="AlphaFoldDB" id="A0AA97IUY1"/>
<keyword evidence="5" id="KW-0552">Olfaction</keyword>
<evidence type="ECO:0000256" key="4">
    <source>
        <dbReference type="ARBA" id="ARBA00022692"/>
    </source>
</evidence>
<evidence type="ECO:0000256" key="9">
    <source>
        <dbReference type="SAM" id="Phobius"/>
    </source>
</evidence>
<evidence type="ECO:0000256" key="5">
    <source>
        <dbReference type="ARBA" id="ARBA00022725"/>
    </source>
</evidence>
<dbReference type="SUPFAM" id="SSF81321">
    <property type="entry name" value="Family A G protein-coupled receptor-like"/>
    <property type="match status" value="1"/>
</dbReference>
<reference evidence="12" key="1">
    <citation type="submission" date="2025-08" db="UniProtKB">
        <authorList>
            <consortium name="RefSeq"/>
        </authorList>
    </citation>
    <scope>IDENTIFICATION</scope>
    <source>
        <tissue evidence="12">Blood</tissue>
    </source>
</reference>
<keyword evidence="8" id="KW-0807">Transducer</keyword>
<dbReference type="GO" id="GO:0004930">
    <property type="term" value="F:G protein-coupled receptor activity"/>
    <property type="evidence" value="ECO:0007669"/>
    <property type="project" value="InterPro"/>
</dbReference>
<keyword evidence="6 9" id="KW-1133">Transmembrane helix</keyword>
<sequence>MDKQNVSSVTEFLLLGNSILEKNPSLLFLICSLLYGAILAFNITIISVILADCTLHSPMYFLLFALSVSETSFTFVTIPKLLVTLLTKYQSISFTGCALQMFWFFGLAANNCFLLVAMAYDRYVAICYPLHYQVLMNKKTCAKLIAASSVTGFLISLNIDALIFRLPFCGPNGIRHFFCDIAPVLRLACIDIHLTSIVIIILSAIVLLGTVILIIISYIYILSAILKIHSSVGRQKAFSTCASHLTVVVMHFGCAMFVYLRPKSTSSLDQGMLISVVYVFLTPLFNPLIYSLRNNEVKLAIKKQLRRSFYFQKF</sequence>
<keyword evidence="11" id="KW-1185">Reference proteome</keyword>
<evidence type="ECO:0000256" key="1">
    <source>
        <dbReference type="ARBA" id="ARBA00004651"/>
    </source>
</evidence>
<dbReference type="RefSeq" id="XP_054826035.1">
    <property type="nucleotide sequence ID" value="XM_054970060.1"/>
</dbReference>
<dbReference type="PRINTS" id="PR00237">
    <property type="entry name" value="GPCRRHODOPSN"/>
</dbReference>
<feature type="transmembrane region" description="Helical" evidence="9">
    <location>
        <begin position="237"/>
        <end position="260"/>
    </location>
</feature>
<keyword evidence="3" id="KW-0716">Sensory transduction</keyword>
<dbReference type="FunFam" id="1.20.1070.10:FF:000001">
    <property type="entry name" value="Olfactory receptor"/>
    <property type="match status" value="1"/>
</dbReference>
<dbReference type="Pfam" id="PF13853">
    <property type="entry name" value="7tm_4"/>
    <property type="match status" value="1"/>
</dbReference>
<feature type="transmembrane region" description="Helical" evidence="9">
    <location>
        <begin position="98"/>
        <end position="120"/>
    </location>
</feature>
<evidence type="ECO:0000256" key="2">
    <source>
        <dbReference type="ARBA" id="ARBA00022475"/>
    </source>
</evidence>
<dbReference type="GO" id="GO:0005886">
    <property type="term" value="C:plasma membrane"/>
    <property type="evidence" value="ECO:0007669"/>
    <property type="project" value="UniProtKB-SubCell"/>
</dbReference>
<feature type="transmembrane region" description="Helical" evidence="9">
    <location>
        <begin position="26"/>
        <end position="51"/>
    </location>
</feature>
<dbReference type="PANTHER" id="PTHR26453">
    <property type="entry name" value="OLFACTORY RECEPTOR"/>
    <property type="match status" value="1"/>
</dbReference>
<accession>A0AA97IUY1</accession>
<name>A0AA97IUY1_EUBMA</name>
<feature type="transmembrane region" description="Helical" evidence="9">
    <location>
        <begin position="58"/>
        <end position="78"/>
    </location>
</feature>
<evidence type="ECO:0000256" key="6">
    <source>
        <dbReference type="ARBA" id="ARBA00022989"/>
    </source>
</evidence>
<dbReference type="GeneID" id="129323527"/>
<evidence type="ECO:0000313" key="12">
    <source>
        <dbReference type="RefSeq" id="XP_054826035.1"/>
    </source>
</evidence>
<organism evidence="11 12">
    <name type="scientific">Eublepharis macularius</name>
    <name type="common">Leopard gecko</name>
    <name type="synonym">Cyrtodactylus macularius</name>
    <dbReference type="NCBI Taxonomy" id="481883"/>
    <lineage>
        <taxon>Eukaryota</taxon>
        <taxon>Metazoa</taxon>
        <taxon>Chordata</taxon>
        <taxon>Craniata</taxon>
        <taxon>Vertebrata</taxon>
        <taxon>Euteleostomi</taxon>
        <taxon>Lepidosauria</taxon>
        <taxon>Squamata</taxon>
        <taxon>Bifurcata</taxon>
        <taxon>Gekkota</taxon>
        <taxon>Eublepharidae</taxon>
        <taxon>Eublepharinae</taxon>
        <taxon>Eublepharis</taxon>
    </lineage>
</organism>
<evidence type="ECO:0000256" key="8">
    <source>
        <dbReference type="ARBA" id="ARBA00023224"/>
    </source>
</evidence>
<dbReference type="GO" id="GO:0004984">
    <property type="term" value="F:olfactory receptor activity"/>
    <property type="evidence" value="ECO:0007669"/>
    <property type="project" value="InterPro"/>
</dbReference>
<dbReference type="Proteomes" id="UP001190640">
    <property type="component" value="Chromosome 2"/>
</dbReference>
<dbReference type="PROSITE" id="PS50262">
    <property type="entry name" value="G_PROTEIN_RECEP_F1_2"/>
    <property type="match status" value="1"/>
</dbReference>
<feature type="transmembrane region" description="Helical" evidence="9">
    <location>
        <begin position="141"/>
        <end position="164"/>
    </location>
</feature>
<evidence type="ECO:0000256" key="3">
    <source>
        <dbReference type="ARBA" id="ARBA00022606"/>
    </source>
</evidence>
<protein>
    <submittedName>
        <fullName evidence="12">Olfactory receptor 10R2-like</fullName>
    </submittedName>
</protein>
<keyword evidence="7 9" id="KW-0472">Membrane</keyword>
<evidence type="ECO:0000259" key="10">
    <source>
        <dbReference type="PROSITE" id="PS50262"/>
    </source>
</evidence>
<dbReference type="Gene3D" id="1.20.1070.10">
    <property type="entry name" value="Rhodopsin 7-helix transmembrane proteins"/>
    <property type="match status" value="1"/>
</dbReference>
<dbReference type="InterPro" id="IPR017452">
    <property type="entry name" value="GPCR_Rhodpsn_7TM"/>
</dbReference>
<dbReference type="InterPro" id="IPR000276">
    <property type="entry name" value="GPCR_Rhodpsn"/>
</dbReference>
<proteinExistence type="predicted"/>
<keyword evidence="4 9" id="KW-0812">Transmembrane</keyword>
<keyword evidence="2" id="KW-1003">Cell membrane</keyword>
<feature type="transmembrane region" description="Helical" evidence="9">
    <location>
        <begin position="192"/>
        <end position="225"/>
    </location>
</feature>
<dbReference type="PRINTS" id="PR00245">
    <property type="entry name" value="OLFACTORYR"/>
</dbReference>
<feature type="domain" description="G-protein coupled receptors family 1 profile" evidence="10">
    <location>
        <begin position="41"/>
        <end position="290"/>
    </location>
</feature>
<comment type="subcellular location">
    <subcellularLocation>
        <location evidence="1">Cell membrane</location>
        <topology evidence="1">Multi-pass membrane protein</topology>
    </subcellularLocation>
</comment>
<evidence type="ECO:0000313" key="11">
    <source>
        <dbReference type="Proteomes" id="UP001190640"/>
    </source>
</evidence>
<dbReference type="KEGG" id="emc:129323527"/>
<evidence type="ECO:0000256" key="7">
    <source>
        <dbReference type="ARBA" id="ARBA00023136"/>
    </source>
</evidence>
<gene>
    <name evidence="12" type="primary">LOC129323527</name>
</gene>
<dbReference type="InterPro" id="IPR000725">
    <property type="entry name" value="Olfact_rcpt"/>
</dbReference>